<evidence type="ECO:0000313" key="2">
    <source>
        <dbReference type="Proteomes" id="UP001060215"/>
    </source>
</evidence>
<sequence>MYPPQQQPLHPQHSLDQQYPVFYMPARQAQAYNLPVHQSNYSETAASIPSSRPQTPPPPSIIPPSAAYGAAQIAPPPKPEMATGMYRTSTVAGQALSSQHQPQYVGFSQIHHPSQSIAPNSATTNNYGYEFADPAHAQLYYAQPMASQLAAQYQTMASNPAVVLPETSAQLPADNVKQQIRTSQP</sequence>
<name>A0ACC0IGL0_9ERIC</name>
<evidence type="ECO:0000313" key="1">
    <source>
        <dbReference type="EMBL" id="KAI8024517.1"/>
    </source>
</evidence>
<protein>
    <submittedName>
        <fullName evidence="1">Uncharacterized protein</fullName>
    </submittedName>
</protein>
<accession>A0ACC0IGL0</accession>
<dbReference type="EMBL" id="CM045763">
    <property type="protein sequence ID" value="KAI8024517.1"/>
    <property type="molecule type" value="Genomic_DNA"/>
</dbReference>
<comment type="caution">
    <text evidence="1">The sequence shown here is derived from an EMBL/GenBank/DDBJ whole genome shotgun (WGS) entry which is preliminary data.</text>
</comment>
<organism evidence="1 2">
    <name type="scientific">Camellia lanceoleosa</name>
    <dbReference type="NCBI Taxonomy" id="1840588"/>
    <lineage>
        <taxon>Eukaryota</taxon>
        <taxon>Viridiplantae</taxon>
        <taxon>Streptophyta</taxon>
        <taxon>Embryophyta</taxon>
        <taxon>Tracheophyta</taxon>
        <taxon>Spermatophyta</taxon>
        <taxon>Magnoliopsida</taxon>
        <taxon>eudicotyledons</taxon>
        <taxon>Gunneridae</taxon>
        <taxon>Pentapetalae</taxon>
        <taxon>asterids</taxon>
        <taxon>Ericales</taxon>
        <taxon>Theaceae</taxon>
        <taxon>Camellia</taxon>
    </lineage>
</organism>
<reference evidence="1 2" key="1">
    <citation type="journal article" date="2022" name="Plant J.">
        <title>Chromosome-level genome of Camellia lanceoleosa provides a valuable resource for understanding genome evolution and self-incompatibility.</title>
        <authorList>
            <person name="Gong W."/>
            <person name="Xiao S."/>
            <person name="Wang L."/>
            <person name="Liao Z."/>
            <person name="Chang Y."/>
            <person name="Mo W."/>
            <person name="Hu G."/>
            <person name="Li W."/>
            <person name="Zhao G."/>
            <person name="Zhu H."/>
            <person name="Hu X."/>
            <person name="Ji K."/>
            <person name="Xiang X."/>
            <person name="Song Q."/>
            <person name="Yuan D."/>
            <person name="Jin S."/>
            <person name="Zhang L."/>
        </authorList>
    </citation>
    <scope>NUCLEOTIDE SEQUENCE [LARGE SCALE GENOMIC DNA]</scope>
    <source>
        <strain evidence="1">SQ_2022a</strain>
    </source>
</reference>
<keyword evidence="2" id="KW-1185">Reference proteome</keyword>
<proteinExistence type="predicted"/>
<gene>
    <name evidence="1" type="ORF">LOK49_LG03G00859</name>
</gene>
<dbReference type="Proteomes" id="UP001060215">
    <property type="component" value="Chromosome 6"/>
</dbReference>